<dbReference type="Pfam" id="PF00072">
    <property type="entry name" value="Response_reg"/>
    <property type="match status" value="1"/>
</dbReference>
<evidence type="ECO:0000256" key="6">
    <source>
        <dbReference type="PROSITE-ProRule" id="PRU00169"/>
    </source>
</evidence>
<evidence type="ECO:0000256" key="4">
    <source>
        <dbReference type="ARBA" id="ARBA00023125"/>
    </source>
</evidence>
<evidence type="ECO:0000259" key="9">
    <source>
        <dbReference type="PROSITE" id="PS51755"/>
    </source>
</evidence>
<protein>
    <submittedName>
        <fullName evidence="10">DNA-binding response regulator</fullName>
    </submittedName>
</protein>
<dbReference type="RefSeq" id="WP_103263959.1">
    <property type="nucleotide sequence ID" value="NZ_CABMLE010000001.1"/>
</dbReference>
<dbReference type="InterPro" id="IPR039420">
    <property type="entry name" value="WalR-like"/>
</dbReference>
<dbReference type="Gene3D" id="6.10.250.690">
    <property type="match status" value="1"/>
</dbReference>
<keyword evidence="5" id="KW-0804">Transcription</keyword>
<evidence type="ECO:0000313" key="11">
    <source>
        <dbReference type="Proteomes" id="UP000236197"/>
    </source>
</evidence>
<name>A0A2K2UEG1_9ACTN</name>
<keyword evidence="4 7" id="KW-0238">DNA-binding</keyword>
<dbReference type="EMBL" id="PPEK01000001">
    <property type="protein sequence ID" value="PNV68632.1"/>
    <property type="molecule type" value="Genomic_DNA"/>
</dbReference>
<evidence type="ECO:0000256" key="2">
    <source>
        <dbReference type="ARBA" id="ARBA00023012"/>
    </source>
</evidence>
<dbReference type="GO" id="GO:0005829">
    <property type="term" value="C:cytosol"/>
    <property type="evidence" value="ECO:0007669"/>
    <property type="project" value="TreeGrafter"/>
</dbReference>
<evidence type="ECO:0000256" key="7">
    <source>
        <dbReference type="PROSITE-ProRule" id="PRU01091"/>
    </source>
</evidence>
<dbReference type="GO" id="GO:0006355">
    <property type="term" value="P:regulation of DNA-templated transcription"/>
    <property type="evidence" value="ECO:0007669"/>
    <property type="project" value="InterPro"/>
</dbReference>
<dbReference type="FunFam" id="1.10.10.10:FF:000018">
    <property type="entry name" value="DNA-binding response regulator ResD"/>
    <property type="match status" value="1"/>
</dbReference>
<dbReference type="InterPro" id="IPR001789">
    <property type="entry name" value="Sig_transdc_resp-reg_receiver"/>
</dbReference>
<dbReference type="GO" id="GO:0000156">
    <property type="term" value="F:phosphorelay response regulator activity"/>
    <property type="evidence" value="ECO:0007669"/>
    <property type="project" value="TreeGrafter"/>
</dbReference>
<dbReference type="PANTHER" id="PTHR48111">
    <property type="entry name" value="REGULATOR OF RPOS"/>
    <property type="match status" value="1"/>
</dbReference>
<dbReference type="SMART" id="SM00862">
    <property type="entry name" value="Trans_reg_C"/>
    <property type="match status" value="1"/>
</dbReference>
<dbReference type="Pfam" id="PF00486">
    <property type="entry name" value="Trans_reg_C"/>
    <property type="match status" value="1"/>
</dbReference>
<dbReference type="GO" id="GO:0032993">
    <property type="term" value="C:protein-DNA complex"/>
    <property type="evidence" value="ECO:0007669"/>
    <property type="project" value="TreeGrafter"/>
</dbReference>
<dbReference type="AlphaFoldDB" id="A0A2K2UEG1"/>
<evidence type="ECO:0000256" key="5">
    <source>
        <dbReference type="ARBA" id="ARBA00023163"/>
    </source>
</evidence>
<comment type="caution">
    <text evidence="10">The sequence shown here is derived from an EMBL/GenBank/DDBJ whole genome shotgun (WGS) entry which is preliminary data.</text>
</comment>
<dbReference type="PROSITE" id="PS50110">
    <property type="entry name" value="RESPONSE_REGULATORY"/>
    <property type="match status" value="1"/>
</dbReference>
<dbReference type="PANTHER" id="PTHR48111:SF1">
    <property type="entry name" value="TWO-COMPONENT RESPONSE REGULATOR ORR33"/>
    <property type="match status" value="1"/>
</dbReference>
<sequence>MIYYVEDDTNIRDLTVYALRQAGFEAQGFPAASGFLDACKKRLPELVLLDIMLPEIDGLEILHLLREDPATKHLPVMMLTAKGTEFDTVSGLDAGADDYLAKPFGMMELVSRVNALLRRASAPALAPDDELSCGPIALVTSAHTVEAGGCPVALTLKEFDLLRTLMQNQGHVLSRRQLLEEVWGMTYVGETRTVDVHIQTLRQKLANACEGADSCIRTVRGVGYCMKQPA</sequence>
<evidence type="ECO:0000256" key="1">
    <source>
        <dbReference type="ARBA" id="ARBA00022553"/>
    </source>
</evidence>
<dbReference type="SMART" id="SM00448">
    <property type="entry name" value="REC"/>
    <property type="match status" value="1"/>
</dbReference>
<organism evidence="10 11">
    <name type="scientific">Enteroscipio rubneri</name>
    <dbReference type="NCBI Taxonomy" id="2070686"/>
    <lineage>
        <taxon>Bacteria</taxon>
        <taxon>Bacillati</taxon>
        <taxon>Actinomycetota</taxon>
        <taxon>Coriobacteriia</taxon>
        <taxon>Eggerthellales</taxon>
        <taxon>Eggerthellaceae</taxon>
        <taxon>Enteroscipio</taxon>
    </lineage>
</organism>
<dbReference type="Proteomes" id="UP000236197">
    <property type="component" value="Unassembled WGS sequence"/>
</dbReference>
<dbReference type="InterPro" id="IPR036388">
    <property type="entry name" value="WH-like_DNA-bd_sf"/>
</dbReference>
<dbReference type="SUPFAM" id="SSF46894">
    <property type="entry name" value="C-terminal effector domain of the bipartite response regulators"/>
    <property type="match status" value="1"/>
</dbReference>
<evidence type="ECO:0000313" key="10">
    <source>
        <dbReference type="EMBL" id="PNV68632.1"/>
    </source>
</evidence>
<keyword evidence="11" id="KW-1185">Reference proteome</keyword>
<evidence type="ECO:0000259" key="8">
    <source>
        <dbReference type="PROSITE" id="PS50110"/>
    </source>
</evidence>
<keyword evidence="2" id="KW-0902">Two-component regulatory system</keyword>
<dbReference type="PROSITE" id="PS51755">
    <property type="entry name" value="OMPR_PHOB"/>
    <property type="match status" value="1"/>
</dbReference>
<dbReference type="InterPro" id="IPR001867">
    <property type="entry name" value="OmpR/PhoB-type_DNA-bd"/>
</dbReference>
<dbReference type="GO" id="GO:0000976">
    <property type="term" value="F:transcription cis-regulatory region binding"/>
    <property type="evidence" value="ECO:0007669"/>
    <property type="project" value="TreeGrafter"/>
</dbReference>
<dbReference type="OrthoDB" id="9775518at2"/>
<proteinExistence type="predicted"/>
<dbReference type="Gene3D" id="1.10.10.10">
    <property type="entry name" value="Winged helix-like DNA-binding domain superfamily/Winged helix DNA-binding domain"/>
    <property type="match status" value="1"/>
</dbReference>
<dbReference type="SUPFAM" id="SSF52172">
    <property type="entry name" value="CheY-like"/>
    <property type="match status" value="1"/>
</dbReference>
<dbReference type="InterPro" id="IPR016032">
    <property type="entry name" value="Sig_transdc_resp-reg_C-effctor"/>
</dbReference>
<feature type="domain" description="Response regulatory" evidence="8">
    <location>
        <begin position="1"/>
        <end position="117"/>
    </location>
</feature>
<reference evidence="11" key="1">
    <citation type="submission" date="2018-01" db="EMBL/GenBank/DDBJ databases">
        <title>Rubneribacter badeniensis gen. nov., sp. nov., and Colonibacter rubneri, gen. nov., sp. nov., WGS of new members of the Eggerthellaceae.</title>
        <authorList>
            <person name="Danylec N."/>
            <person name="Stoll D.A."/>
            <person name="Doetsch A."/>
            <person name="Kulling S.E."/>
            <person name="Huch M."/>
        </authorList>
    </citation>
    <scope>NUCLEOTIDE SEQUENCE [LARGE SCALE GENOMIC DNA]</scope>
    <source>
        <strain evidence="11">ResAG-96</strain>
    </source>
</reference>
<feature type="DNA-binding region" description="OmpR/PhoB-type" evidence="7">
    <location>
        <begin position="128"/>
        <end position="228"/>
    </location>
</feature>
<accession>A0A2K2UEG1</accession>
<dbReference type="Gene3D" id="3.40.50.2300">
    <property type="match status" value="1"/>
</dbReference>
<keyword evidence="1 6" id="KW-0597">Phosphoprotein</keyword>
<keyword evidence="3" id="KW-0805">Transcription regulation</keyword>
<gene>
    <name evidence="10" type="ORF">C2L71_01200</name>
</gene>
<feature type="domain" description="OmpR/PhoB-type" evidence="9">
    <location>
        <begin position="128"/>
        <end position="228"/>
    </location>
</feature>
<evidence type="ECO:0000256" key="3">
    <source>
        <dbReference type="ARBA" id="ARBA00023015"/>
    </source>
</evidence>
<dbReference type="InterPro" id="IPR011006">
    <property type="entry name" value="CheY-like_superfamily"/>
</dbReference>
<dbReference type="CDD" id="cd00383">
    <property type="entry name" value="trans_reg_C"/>
    <property type="match status" value="1"/>
</dbReference>
<feature type="modified residue" description="4-aspartylphosphate" evidence="6">
    <location>
        <position position="50"/>
    </location>
</feature>